<evidence type="ECO:0000256" key="6">
    <source>
        <dbReference type="ARBA" id="ARBA00023212"/>
    </source>
</evidence>
<evidence type="ECO:0000313" key="9">
    <source>
        <dbReference type="Proteomes" id="UP000215902"/>
    </source>
</evidence>
<comment type="subcellular location">
    <subcellularLocation>
        <location evidence="1">Cytoplasm</location>
        <location evidence="1">Cytoskeleton</location>
    </subcellularLocation>
</comment>
<evidence type="ECO:0000256" key="7">
    <source>
        <dbReference type="RuleBase" id="RU003909"/>
    </source>
</evidence>
<dbReference type="GO" id="GO:0003785">
    <property type="term" value="F:actin monomer binding"/>
    <property type="evidence" value="ECO:0007669"/>
    <property type="project" value="TreeGrafter"/>
</dbReference>
<dbReference type="InterPro" id="IPR005455">
    <property type="entry name" value="PFN_euk"/>
</dbReference>
<dbReference type="Gene3D" id="3.30.450.30">
    <property type="entry name" value="Dynein light chain 2a, cytoplasmic"/>
    <property type="match status" value="1"/>
</dbReference>
<keyword evidence="9" id="KW-1185">Reference proteome</keyword>
<dbReference type="PANTHER" id="PTHR11604:SF0">
    <property type="entry name" value="PROFILIN"/>
    <property type="match status" value="1"/>
</dbReference>
<dbReference type="InterPro" id="IPR036140">
    <property type="entry name" value="PFN_sf"/>
</dbReference>
<dbReference type="STRING" id="282301.A0A267EYG3"/>
<dbReference type="EMBL" id="NIVC01001598">
    <property type="protein sequence ID" value="PAA66014.1"/>
    <property type="molecule type" value="Genomic_DNA"/>
</dbReference>
<comment type="caution">
    <text evidence="8">The sequence shown here is derived from an EMBL/GenBank/DDBJ whole genome shotgun (WGS) entry which is preliminary data.</text>
</comment>
<reference evidence="8 9" key="1">
    <citation type="submission" date="2017-06" db="EMBL/GenBank/DDBJ databases">
        <title>A platform for efficient transgenesis in Macrostomum lignano, a flatworm model organism for stem cell research.</title>
        <authorList>
            <person name="Berezikov E."/>
        </authorList>
    </citation>
    <scope>NUCLEOTIDE SEQUENCE [LARGE SCALE GENOMIC DNA]</scope>
    <source>
        <strain evidence="8">DV1</strain>
        <tissue evidence="8">Whole organism</tissue>
    </source>
</reference>
<proteinExistence type="inferred from homology"/>
<feature type="non-terminal residue" evidence="8">
    <location>
        <position position="1"/>
    </location>
</feature>
<dbReference type="OrthoDB" id="421374at2759"/>
<dbReference type="SMART" id="SM00392">
    <property type="entry name" value="PROF"/>
    <property type="match status" value="1"/>
</dbReference>
<dbReference type="InterPro" id="IPR048278">
    <property type="entry name" value="PFN"/>
</dbReference>
<comment type="similarity">
    <text evidence="2 7">Belongs to the profilin family.</text>
</comment>
<evidence type="ECO:0000256" key="5">
    <source>
        <dbReference type="ARBA" id="ARBA00023203"/>
    </source>
</evidence>
<protein>
    <recommendedName>
        <fullName evidence="7">Profilin</fullName>
    </recommendedName>
</protein>
<comment type="subunit">
    <text evidence="3">Occurs in many kinds of cells as a complex with monomeric actin in a 1:1 ratio.</text>
</comment>
<sequence>HRIPAAVELSYSFSNSHPNTHASMSWQSWVDNMLAYPGVNIAAIYGVDGSVWAKSPSCNPNPAEVTALIAGLGKSSAGEFTGFNFQGLRFMTIRLIDGEIDGRSGQSSLSAMKSSQCMVIGGYIDPADGSAPETAGSQKVNFAVAKVKEALANAGY</sequence>
<gene>
    <name evidence="8" type="ORF">BOX15_Mlig019672g1</name>
</gene>
<evidence type="ECO:0000256" key="4">
    <source>
        <dbReference type="ARBA" id="ARBA00022490"/>
    </source>
</evidence>
<dbReference type="PANTHER" id="PTHR11604">
    <property type="entry name" value="PROFILIN"/>
    <property type="match status" value="1"/>
</dbReference>
<name>A0A267EYG3_9PLAT</name>
<evidence type="ECO:0000256" key="1">
    <source>
        <dbReference type="ARBA" id="ARBA00004245"/>
    </source>
</evidence>
<keyword evidence="6" id="KW-0206">Cytoskeleton</keyword>
<accession>A0A267EYG3</accession>
<keyword evidence="5 7" id="KW-0009">Actin-binding</keyword>
<dbReference type="Pfam" id="PF00235">
    <property type="entry name" value="Profilin"/>
    <property type="match status" value="1"/>
</dbReference>
<evidence type="ECO:0000256" key="2">
    <source>
        <dbReference type="ARBA" id="ARBA00010058"/>
    </source>
</evidence>
<evidence type="ECO:0000256" key="3">
    <source>
        <dbReference type="ARBA" id="ARBA00011583"/>
    </source>
</evidence>
<dbReference type="AlphaFoldDB" id="A0A267EYG3"/>
<dbReference type="SUPFAM" id="SSF55770">
    <property type="entry name" value="Profilin (actin-binding protein)"/>
    <property type="match status" value="1"/>
</dbReference>
<keyword evidence="4" id="KW-0963">Cytoplasm</keyword>
<dbReference type="Proteomes" id="UP000215902">
    <property type="component" value="Unassembled WGS sequence"/>
</dbReference>
<dbReference type="GO" id="GO:0005856">
    <property type="term" value="C:cytoskeleton"/>
    <property type="evidence" value="ECO:0007669"/>
    <property type="project" value="UniProtKB-SubCell"/>
</dbReference>
<evidence type="ECO:0000313" key="8">
    <source>
        <dbReference type="EMBL" id="PAA66014.1"/>
    </source>
</evidence>
<organism evidence="8 9">
    <name type="scientific">Macrostomum lignano</name>
    <dbReference type="NCBI Taxonomy" id="282301"/>
    <lineage>
        <taxon>Eukaryota</taxon>
        <taxon>Metazoa</taxon>
        <taxon>Spiralia</taxon>
        <taxon>Lophotrochozoa</taxon>
        <taxon>Platyhelminthes</taxon>
        <taxon>Rhabditophora</taxon>
        <taxon>Macrostomorpha</taxon>
        <taxon>Macrostomida</taxon>
        <taxon>Macrostomidae</taxon>
        <taxon>Macrostomum</taxon>
    </lineage>
</organism>
<dbReference type="GO" id="GO:0005938">
    <property type="term" value="C:cell cortex"/>
    <property type="evidence" value="ECO:0007669"/>
    <property type="project" value="TreeGrafter"/>
</dbReference>